<dbReference type="NCBIfam" id="NF001124">
    <property type="entry name" value="PRK00139.1-2"/>
    <property type="match status" value="1"/>
</dbReference>
<proteinExistence type="inferred from homology"/>
<keyword evidence="5 7" id="KW-0131">Cell cycle</keyword>
<feature type="modified residue" description="N6-carboxylysine" evidence="7">
    <location>
        <position position="292"/>
    </location>
</feature>
<dbReference type="SUPFAM" id="SSF53244">
    <property type="entry name" value="MurD-like peptide ligases, peptide-binding domain"/>
    <property type="match status" value="1"/>
</dbReference>
<feature type="binding site" evidence="7">
    <location>
        <begin position="225"/>
        <end position="226"/>
    </location>
    <ligand>
        <name>UDP-N-acetyl-alpha-D-muramoyl-L-alanyl-D-glutamate</name>
        <dbReference type="ChEBI" id="CHEBI:83900"/>
    </ligand>
</feature>
<dbReference type="SUPFAM" id="SSF63418">
    <property type="entry name" value="MurE/MurF N-terminal domain"/>
    <property type="match status" value="1"/>
</dbReference>
<keyword evidence="7" id="KW-0460">Magnesium</keyword>
<dbReference type="GO" id="GO:0008765">
    <property type="term" value="F:UDP-N-acetylmuramoylalanyl-D-glutamate-2,6-diaminopimelate ligase activity"/>
    <property type="evidence" value="ECO:0007669"/>
    <property type="project" value="UniProtKB-UniRule"/>
</dbReference>
<dbReference type="Pfam" id="PF02875">
    <property type="entry name" value="Mur_ligase_C"/>
    <property type="match status" value="1"/>
</dbReference>
<evidence type="ECO:0000256" key="3">
    <source>
        <dbReference type="ARBA" id="ARBA00022960"/>
    </source>
</evidence>
<dbReference type="InterPro" id="IPR004101">
    <property type="entry name" value="Mur_ligase_C"/>
</dbReference>
<evidence type="ECO:0000259" key="12">
    <source>
        <dbReference type="Pfam" id="PF08245"/>
    </source>
</evidence>
<keyword evidence="7" id="KW-0547">Nucleotide-binding</keyword>
<reference evidence="13 14" key="1">
    <citation type="submission" date="2019-02" db="EMBL/GenBank/DDBJ databases">
        <title>Sequencing the genomes of 1000 actinobacteria strains.</title>
        <authorList>
            <person name="Klenk H.-P."/>
        </authorList>
    </citation>
    <scope>NUCLEOTIDE SEQUENCE [LARGE SCALE GENOMIC DNA]</scope>
    <source>
        <strain evidence="13 14">DSM 45779</strain>
    </source>
</reference>
<dbReference type="NCBIfam" id="NF001126">
    <property type="entry name" value="PRK00139.1-4"/>
    <property type="match status" value="1"/>
</dbReference>
<dbReference type="SUPFAM" id="SSF53623">
    <property type="entry name" value="MurD-like peptide ligases, catalytic domain"/>
    <property type="match status" value="1"/>
</dbReference>
<dbReference type="GO" id="GO:0051301">
    <property type="term" value="P:cell division"/>
    <property type="evidence" value="ECO:0007669"/>
    <property type="project" value="UniProtKB-KW"/>
</dbReference>
<keyword evidence="7 13" id="KW-0436">Ligase</keyword>
<organism evidence="13 14">
    <name type="scientific">Pseudonocardia sediminis</name>
    <dbReference type="NCBI Taxonomy" id="1397368"/>
    <lineage>
        <taxon>Bacteria</taxon>
        <taxon>Bacillati</taxon>
        <taxon>Actinomycetota</taxon>
        <taxon>Actinomycetes</taxon>
        <taxon>Pseudonocardiales</taxon>
        <taxon>Pseudonocardiaceae</taxon>
        <taxon>Pseudonocardia</taxon>
    </lineage>
</organism>
<dbReference type="UniPathway" id="UPA00219"/>
<dbReference type="GO" id="GO:0071555">
    <property type="term" value="P:cell wall organization"/>
    <property type="evidence" value="ECO:0007669"/>
    <property type="project" value="UniProtKB-KW"/>
</dbReference>
<feature type="binding site" evidence="7">
    <location>
        <position position="460"/>
    </location>
    <ligand>
        <name>meso-2,6-diaminopimelate</name>
        <dbReference type="ChEBI" id="CHEBI:57791"/>
    </ligand>
</feature>
<feature type="binding site" evidence="7">
    <location>
        <position position="260"/>
    </location>
    <ligand>
        <name>UDP-N-acetyl-alpha-D-muramoyl-L-alanyl-D-glutamate</name>
        <dbReference type="ChEBI" id="CHEBI:83900"/>
    </ligand>
</feature>
<dbReference type="GO" id="GO:0005524">
    <property type="term" value="F:ATP binding"/>
    <property type="evidence" value="ECO:0007669"/>
    <property type="project" value="UniProtKB-UniRule"/>
</dbReference>
<comment type="function">
    <text evidence="7">Catalyzes the addition of meso-diaminopimelic acid to the nucleotide precursor UDP-N-acetylmuramoyl-L-alanyl-D-glutamate (UMAG) in the biosynthesis of bacterial cell-wall peptidoglycan.</text>
</comment>
<feature type="domain" description="Mur ligase central" evidence="12">
    <location>
        <begin position="176"/>
        <end position="387"/>
    </location>
</feature>
<evidence type="ECO:0000256" key="6">
    <source>
        <dbReference type="ARBA" id="ARBA00023316"/>
    </source>
</evidence>
<comment type="catalytic activity">
    <reaction evidence="7">
        <text>UDP-N-acetyl-alpha-D-muramoyl-L-alanyl-D-glutamate + meso-2,6-diaminopimelate + ATP = UDP-N-acetyl-alpha-D-muramoyl-L-alanyl-gamma-D-glutamyl-meso-2,6-diaminopimelate + ADP + phosphate + H(+)</text>
        <dbReference type="Rhea" id="RHEA:23676"/>
        <dbReference type="ChEBI" id="CHEBI:15378"/>
        <dbReference type="ChEBI" id="CHEBI:30616"/>
        <dbReference type="ChEBI" id="CHEBI:43474"/>
        <dbReference type="ChEBI" id="CHEBI:57791"/>
        <dbReference type="ChEBI" id="CHEBI:83900"/>
        <dbReference type="ChEBI" id="CHEBI:83905"/>
        <dbReference type="ChEBI" id="CHEBI:456216"/>
        <dbReference type="EC" id="6.3.2.13"/>
    </reaction>
</comment>
<evidence type="ECO:0000259" key="10">
    <source>
        <dbReference type="Pfam" id="PF01225"/>
    </source>
</evidence>
<comment type="subcellular location">
    <subcellularLocation>
        <location evidence="7 8">Cytoplasm</location>
    </subcellularLocation>
</comment>
<dbReference type="GO" id="GO:0009252">
    <property type="term" value="P:peptidoglycan biosynthetic process"/>
    <property type="evidence" value="ECO:0007669"/>
    <property type="project" value="UniProtKB-UniRule"/>
</dbReference>
<comment type="PTM">
    <text evidence="7">Carboxylation is probably crucial for Mg(2+) binding and, consequently, for the gamma-phosphate positioning of ATP.</text>
</comment>
<evidence type="ECO:0000313" key="14">
    <source>
        <dbReference type="Proteomes" id="UP000291591"/>
    </source>
</evidence>
<dbReference type="InterPro" id="IPR000713">
    <property type="entry name" value="Mur_ligase_N"/>
</dbReference>
<evidence type="ECO:0000256" key="2">
    <source>
        <dbReference type="ARBA" id="ARBA00022618"/>
    </source>
</evidence>
<feature type="domain" description="Mur ligase C-terminal" evidence="11">
    <location>
        <begin position="409"/>
        <end position="540"/>
    </location>
</feature>
<keyword evidence="14" id="KW-1185">Reference proteome</keyword>
<dbReference type="GO" id="GO:0000287">
    <property type="term" value="F:magnesium ion binding"/>
    <property type="evidence" value="ECO:0007669"/>
    <property type="project" value="UniProtKB-UniRule"/>
</dbReference>
<keyword evidence="7" id="KW-0963">Cytoplasm</keyword>
<dbReference type="AlphaFoldDB" id="A0A4V2FQL3"/>
<gene>
    <name evidence="7" type="primary">murE</name>
    <name evidence="13" type="ORF">EV383_2034</name>
</gene>
<dbReference type="NCBIfam" id="TIGR01085">
    <property type="entry name" value="murE"/>
    <property type="match status" value="1"/>
</dbReference>
<keyword evidence="2 7" id="KW-0132">Cell division</keyword>
<dbReference type="GO" id="GO:0005737">
    <property type="term" value="C:cytoplasm"/>
    <property type="evidence" value="ECO:0007669"/>
    <property type="project" value="UniProtKB-SubCell"/>
</dbReference>
<dbReference type="Gene3D" id="3.40.1390.10">
    <property type="entry name" value="MurE/MurF, N-terminal domain"/>
    <property type="match status" value="1"/>
</dbReference>
<comment type="similarity">
    <text evidence="1 7">Belongs to the MurCDEF family. MurE subfamily.</text>
</comment>
<feature type="binding site" evidence="7">
    <location>
        <begin position="178"/>
        <end position="184"/>
    </location>
    <ligand>
        <name>ATP</name>
        <dbReference type="ChEBI" id="CHEBI:30616"/>
    </ligand>
</feature>
<keyword evidence="4 7" id="KW-0573">Peptidoglycan synthesis</keyword>
<dbReference type="InterPro" id="IPR013221">
    <property type="entry name" value="Mur_ligase_cen"/>
</dbReference>
<keyword evidence="7" id="KW-0067">ATP-binding</keyword>
<feature type="domain" description="Mur ligase N-terminal catalytic" evidence="10">
    <location>
        <begin position="91"/>
        <end position="155"/>
    </location>
</feature>
<evidence type="ECO:0000313" key="13">
    <source>
        <dbReference type="EMBL" id="RZT85170.1"/>
    </source>
</evidence>
<feature type="short sequence motif" description="Meso-diaminopimelate recognition motif" evidence="7">
    <location>
        <begin position="484"/>
        <end position="487"/>
    </location>
</feature>
<dbReference type="PANTHER" id="PTHR23135">
    <property type="entry name" value="MUR LIGASE FAMILY MEMBER"/>
    <property type="match status" value="1"/>
</dbReference>
<dbReference type="EC" id="6.3.2.13" evidence="7"/>
<feature type="compositionally biased region" description="Low complexity" evidence="9">
    <location>
        <begin position="23"/>
        <end position="37"/>
    </location>
</feature>
<evidence type="ECO:0000256" key="1">
    <source>
        <dbReference type="ARBA" id="ARBA00005898"/>
    </source>
</evidence>
<comment type="caution">
    <text evidence="7">Lacks conserved residue(s) required for the propagation of feature annotation.</text>
</comment>
<evidence type="ECO:0000259" key="11">
    <source>
        <dbReference type="Pfam" id="PF02875"/>
    </source>
</evidence>
<keyword evidence="6 7" id="KW-0961">Cell wall biogenesis/degradation</keyword>
<keyword evidence="3 7" id="KW-0133">Cell shape</keyword>
<dbReference type="Proteomes" id="UP000291591">
    <property type="component" value="Unassembled WGS sequence"/>
</dbReference>
<dbReference type="PANTHER" id="PTHR23135:SF4">
    <property type="entry name" value="UDP-N-ACETYLMURAMOYL-L-ALANYL-D-GLUTAMATE--2,6-DIAMINOPIMELATE LIGASE MURE HOMOLOG, CHLOROPLASTIC"/>
    <property type="match status" value="1"/>
</dbReference>
<comment type="caution">
    <text evidence="13">The sequence shown here is derived from an EMBL/GenBank/DDBJ whole genome shotgun (WGS) entry which is preliminary data.</text>
</comment>
<evidence type="ECO:0000256" key="9">
    <source>
        <dbReference type="SAM" id="MobiDB-lite"/>
    </source>
</evidence>
<evidence type="ECO:0000256" key="7">
    <source>
        <dbReference type="HAMAP-Rule" id="MF_00208"/>
    </source>
</evidence>
<comment type="pathway">
    <text evidence="7 8">Cell wall biogenesis; peptidoglycan biosynthesis.</text>
</comment>
<accession>A0A4V2FQL3</accession>
<dbReference type="InterPro" id="IPR035911">
    <property type="entry name" value="MurE/MurF_N"/>
</dbReference>
<dbReference type="Gene3D" id="3.40.1190.10">
    <property type="entry name" value="Mur-like, catalytic domain"/>
    <property type="match status" value="1"/>
</dbReference>
<dbReference type="GO" id="GO:0008360">
    <property type="term" value="P:regulation of cell shape"/>
    <property type="evidence" value="ECO:0007669"/>
    <property type="project" value="UniProtKB-KW"/>
</dbReference>
<dbReference type="Gene3D" id="3.90.190.20">
    <property type="entry name" value="Mur ligase, C-terminal domain"/>
    <property type="match status" value="1"/>
</dbReference>
<dbReference type="InterPro" id="IPR005761">
    <property type="entry name" value="UDP-N-AcMur-Glu-dNH2Pim_ligase"/>
</dbReference>
<feature type="binding site" evidence="7">
    <location>
        <begin position="484"/>
        <end position="487"/>
    </location>
    <ligand>
        <name>meso-2,6-diaminopimelate</name>
        <dbReference type="ChEBI" id="CHEBI:57791"/>
    </ligand>
</feature>
<dbReference type="InterPro" id="IPR036565">
    <property type="entry name" value="Mur-like_cat_sf"/>
</dbReference>
<feature type="region of interest" description="Disordered" evidence="9">
    <location>
        <begin position="1"/>
        <end position="37"/>
    </location>
</feature>
<evidence type="ECO:0000256" key="5">
    <source>
        <dbReference type="ARBA" id="ARBA00023306"/>
    </source>
</evidence>
<feature type="binding site" evidence="7">
    <location>
        <position position="538"/>
    </location>
    <ligand>
        <name>meso-2,6-diaminopimelate</name>
        <dbReference type="ChEBI" id="CHEBI:57791"/>
    </ligand>
</feature>
<name>A0A4V2FQL3_PSEST</name>
<feature type="binding site" evidence="7">
    <location>
        <position position="91"/>
    </location>
    <ligand>
        <name>UDP-N-acetyl-alpha-D-muramoyl-L-alanyl-D-glutamate</name>
        <dbReference type="ChEBI" id="CHEBI:83900"/>
    </ligand>
</feature>
<dbReference type="InterPro" id="IPR036615">
    <property type="entry name" value="Mur_ligase_C_dom_sf"/>
</dbReference>
<comment type="cofactor">
    <cofactor evidence="7">
        <name>Mg(2+)</name>
        <dbReference type="ChEBI" id="CHEBI:18420"/>
    </cofactor>
</comment>
<feature type="binding site" evidence="7">
    <location>
        <position position="252"/>
    </location>
    <ligand>
        <name>UDP-N-acetyl-alpha-D-muramoyl-L-alanyl-D-glutamate</name>
        <dbReference type="ChEBI" id="CHEBI:83900"/>
    </ligand>
</feature>
<evidence type="ECO:0000256" key="4">
    <source>
        <dbReference type="ARBA" id="ARBA00022984"/>
    </source>
</evidence>
<dbReference type="Pfam" id="PF08245">
    <property type="entry name" value="Mur_ligase_M"/>
    <property type="match status" value="1"/>
</dbReference>
<feature type="binding site" evidence="7">
    <location>
        <position position="542"/>
    </location>
    <ligand>
        <name>meso-2,6-diaminopimelate</name>
        <dbReference type="ChEBI" id="CHEBI:57791"/>
    </ligand>
</feature>
<protein>
    <recommendedName>
        <fullName evidence="7">UDP-N-acetylmuramoyl-L-alanyl-D-glutamate--2,6-diaminopimelate ligase</fullName>
        <ecNumber evidence="7">6.3.2.13</ecNumber>
    </recommendedName>
    <alternativeName>
        <fullName evidence="7">Meso-A2pm-adding enzyme</fullName>
    </alternativeName>
    <alternativeName>
        <fullName evidence="7">Meso-diaminopimelate-adding enzyme</fullName>
    </alternativeName>
    <alternativeName>
        <fullName evidence="7">UDP-MurNAc-L-Ala-D-Glu:meso-diaminopimelate ligase</fullName>
    </alternativeName>
    <alternativeName>
        <fullName evidence="7">UDP-MurNAc-tripeptide synthetase</fullName>
    </alternativeName>
    <alternativeName>
        <fullName evidence="7">UDP-N-acetylmuramyl-tripeptide synthetase</fullName>
    </alternativeName>
</protein>
<dbReference type="Pfam" id="PF01225">
    <property type="entry name" value="Mur_ligase"/>
    <property type="match status" value="1"/>
</dbReference>
<evidence type="ECO:0000256" key="8">
    <source>
        <dbReference type="RuleBase" id="RU004135"/>
    </source>
</evidence>
<sequence>MNGPAGAVLPPDRIRPAGNLRDVSTAPIPTTASAPVPPAVASALPDRPSDVRPVDVAVLARVAGAELNPRAAQSGPGPLLDGPAAVTGATLRAGAVRPGDLFAALPGARVHGADFAGQALAAGAAAILTDPAGLERPDVRGASVPVLVAACPRDVLGPVSAAVYGEPTARMRVLGVTGTSGKTTVGHLLEAGLAAAGRATGLLGTVRTRVAVPGSEPRALSSAFTTPEAPDLQALFAVMVEAGVTDVAMEVSSHALALGRVGGTRFAVGAFTNLSQDHLDFHPTMTDYFEAKATLFGGGAAGVEPARRGVVCIDDEWGRQLADRQGDAVTVATTPGVHATWTARGVAAHADGTQTFVAHGPDGLAQPVTLALPGPFNVANALVALACLDADGVPPAVAAEGFATLDVPGRMQRVDAGQDFLAVVDYAHKPGAVAALLDALRAQVRPTARVITVLGCGGDRDTAKRPMMGAAATIRSELLIVTDDNPRSEDPAAIRAEMLAGTANEPAGGEVVEIGDRRAAIEAAVASARPGDAIVVAGKGHETGQEIHGVKYPFDDADELAAAITAAGTGGRQVRR</sequence>
<dbReference type="EMBL" id="SHKL01000001">
    <property type="protein sequence ID" value="RZT85170.1"/>
    <property type="molecule type" value="Genomic_DNA"/>
</dbReference>
<dbReference type="HAMAP" id="MF_00208">
    <property type="entry name" value="MurE"/>
    <property type="match status" value="1"/>
</dbReference>